<organism evidence="1 2">
    <name type="scientific">Caerostris extrusa</name>
    <name type="common">Bark spider</name>
    <name type="synonym">Caerostris bankana</name>
    <dbReference type="NCBI Taxonomy" id="172846"/>
    <lineage>
        <taxon>Eukaryota</taxon>
        <taxon>Metazoa</taxon>
        <taxon>Ecdysozoa</taxon>
        <taxon>Arthropoda</taxon>
        <taxon>Chelicerata</taxon>
        <taxon>Arachnida</taxon>
        <taxon>Araneae</taxon>
        <taxon>Araneomorphae</taxon>
        <taxon>Entelegynae</taxon>
        <taxon>Araneoidea</taxon>
        <taxon>Araneidae</taxon>
        <taxon>Caerostris</taxon>
    </lineage>
</organism>
<keyword evidence="2" id="KW-1185">Reference proteome</keyword>
<proteinExistence type="predicted"/>
<sequence length="77" mass="8743">MEENKKKKEMARPRAFRTMSLLGEEGDNTVKSSAINNDYREISSSEKVEVTNSRENKSVFSLFLKSSGLPNNSDRVE</sequence>
<dbReference type="EMBL" id="BPLR01018644">
    <property type="protein sequence ID" value="GIZ01265.1"/>
    <property type="molecule type" value="Genomic_DNA"/>
</dbReference>
<dbReference type="Proteomes" id="UP001054945">
    <property type="component" value="Unassembled WGS sequence"/>
</dbReference>
<reference evidence="1 2" key="1">
    <citation type="submission" date="2021-06" db="EMBL/GenBank/DDBJ databases">
        <title>Caerostris extrusa draft genome.</title>
        <authorList>
            <person name="Kono N."/>
            <person name="Arakawa K."/>
        </authorList>
    </citation>
    <scope>NUCLEOTIDE SEQUENCE [LARGE SCALE GENOMIC DNA]</scope>
</reference>
<accession>A0AAV4Y483</accession>
<gene>
    <name evidence="1" type="ORF">CEXT_813061</name>
</gene>
<evidence type="ECO:0000313" key="1">
    <source>
        <dbReference type="EMBL" id="GIZ01265.1"/>
    </source>
</evidence>
<comment type="caution">
    <text evidence="1">The sequence shown here is derived from an EMBL/GenBank/DDBJ whole genome shotgun (WGS) entry which is preliminary data.</text>
</comment>
<evidence type="ECO:0000313" key="2">
    <source>
        <dbReference type="Proteomes" id="UP001054945"/>
    </source>
</evidence>
<dbReference type="AlphaFoldDB" id="A0AAV4Y483"/>
<protein>
    <submittedName>
        <fullName evidence="1">Uncharacterized protein</fullName>
    </submittedName>
</protein>
<name>A0AAV4Y483_CAEEX</name>